<reference evidence="1" key="1">
    <citation type="submission" date="2022-01" db="EMBL/GenBank/DDBJ databases">
        <title>Pseudomonas sp. nov. isolated from Antarctic regolith.</title>
        <authorList>
            <person name="Novakova D."/>
            <person name="Sedlar K."/>
        </authorList>
    </citation>
    <scope>NUCLEOTIDE SEQUENCE</scope>
    <source>
        <strain evidence="1">P2647</strain>
    </source>
</reference>
<dbReference type="PANTHER" id="PTHR38831:SF1">
    <property type="entry name" value="TYPE II SECRETION SYSTEM PROTEIN K-RELATED"/>
    <property type="match status" value="1"/>
</dbReference>
<dbReference type="InterPro" id="IPR005628">
    <property type="entry name" value="GspK"/>
</dbReference>
<organism evidence="1 2">
    <name type="scientific">Pseudomonas petrae</name>
    <dbReference type="NCBI Taxonomy" id="2912190"/>
    <lineage>
        <taxon>Bacteria</taxon>
        <taxon>Pseudomonadati</taxon>
        <taxon>Pseudomonadota</taxon>
        <taxon>Gammaproteobacteria</taxon>
        <taxon>Pseudomonadales</taxon>
        <taxon>Pseudomonadaceae</taxon>
        <taxon>Pseudomonas</taxon>
    </lineage>
</organism>
<dbReference type="PANTHER" id="PTHR38831">
    <property type="entry name" value="TYPE II SECRETION SYSTEM PROTEIN K"/>
    <property type="match status" value="1"/>
</dbReference>
<accession>A0ABS9I605</accession>
<proteinExistence type="predicted"/>
<gene>
    <name evidence="1" type="ORF">L4G47_13375</name>
</gene>
<comment type="caution">
    <text evidence="1">The sequence shown here is derived from an EMBL/GenBank/DDBJ whole genome shotgun (WGS) entry which is preliminary data.</text>
</comment>
<evidence type="ECO:0000313" key="2">
    <source>
        <dbReference type="Proteomes" id="UP001162905"/>
    </source>
</evidence>
<sequence>MKGRGENQRGVALLLVLWVLALLSTLLAGLLGSVHLQNRQALWQRQHTQAVLAAEAGIGMAVLAQLDRDPVRHWKADNQPHGLRFDDAALAVSLGSETGKLDLNAAPAESFTRLLVACGANPDLARQVAQGLEQRRGGGRAPLRMVEEVRELQGIGQPLYQCASPHVTLWSGLTTPDPRMASPWLRQALGLPQAGPASEDAGPVISIRSQATLPGGYTTTLNVTLLLNPSKEGARPYRVLRWQE</sequence>
<protein>
    <submittedName>
        <fullName evidence="1">General secretion pathway protein GspK</fullName>
    </submittedName>
</protein>
<dbReference type="SUPFAM" id="SSF158544">
    <property type="entry name" value="GspK insert domain-like"/>
    <property type="match status" value="1"/>
</dbReference>
<dbReference type="RefSeq" id="WP_237252630.1">
    <property type="nucleotide sequence ID" value="NZ_JAKJXF010000001.1"/>
</dbReference>
<keyword evidence="2" id="KW-1185">Reference proteome</keyword>
<name>A0ABS9I605_9PSED</name>
<dbReference type="InterPro" id="IPR038072">
    <property type="entry name" value="GspK_central_sf"/>
</dbReference>
<dbReference type="EMBL" id="JAKJXH010000012">
    <property type="protein sequence ID" value="MCF7543210.1"/>
    <property type="molecule type" value="Genomic_DNA"/>
</dbReference>
<evidence type="ECO:0000313" key="1">
    <source>
        <dbReference type="EMBL" id="MCF7543210.1"/>
    </source>
</evidence>
<dbReference type="Proteomes" id="UP001162905">
    <property type="component" value="Unassembled WGS sequence"/>
</dbReference>